<dbReference type="InterPro" id="IPR037903">
    <property type="entry name" value="MONaKA_PX"/>
</dbReference>
<dbReference type="OrthoDB" id="41200at2759"/>
<dbReference type="Gene3D" id="1.10.510.10">
    <property type="entry name" value="Transferase(Phosphotransferase) domain 1"/>
    <property type="match status" value="1"/>
</dbReference>
<proteinExistence type="predicted"/>
<name>A0A7G3AWE7_LUTLO</name>
<comment type="subcellular location">
    <subcellularLocation>
        <location evidence="1">Cell membrane</location>
        <topology evidence="1">Peripheral membrane protein</topology>
    </subcellularLocation>
    <subcellularLocation>
        <location evidence="2">Cytoplasm</location>
    </subcellularLocation>
</comment>
<dbReference type="PROSITE" id="PS50195">
    <property type="entry name" value="PX"/>
    <property type="match status" value="1"/>
</dbReference>
<dbReference type="SUPFAM" id="SSF64268">
    <property type="entry name" value="PX domain"/>
    <property type="match status" value="1"/>
</dbReference>
<evidence type="ECO:0000256" key="1">
    <source>
        <dbReference type="ARBA" id="ARBA00004202"/>
    </source>
</evidence>
<dbReference type="GO" id="GO:0004672">
    <property type="term" value="F:protein kinase activity"/>
    <property type="evidence" value="ECO:0007669"/>
    <property type="project" value="InterPro"/>
</dbReference>
<feature type="compositionally biased region" description="Polar residues" evidence="10">
    <location>
        <begin position="533"/>
        <end position="545"/>
    </location>
</feature>
<dbReference type="Gene3D" id="3.30.1520.10">
    <property type="entry name" value="Phox-like domain"/>
    <property type="match status" value="1"/>
</dbReference>
<dbReference type="GO" id="GO:0006622">
    <property type="term" value="P:protein targeting to lysosome"/>
    <property type="evidence" value="ECO:0007669"/>
    <property type="project" value="TreeGrafter"/>
</dbReference>
<evidence type="ECO:0000256" key="5">
    <source>
        <dbReference type="ARBA" id="ARBA00023136"/>
    </source>
</evidence>
<dbReference type="VEuPathDB" id="VectorBase:LLONM1_005908"/>
<keyword evidence="3" id="KW-1003">Cell membrane</keyword>
<dbReference type="GO" id="GO:0005769">
    <property type="term" value="C:early endosome"/>
    <property type="evidence" value="ECO:0007669"/>
    <property type="project" value="TreeGrafter"/>
</dbReference>
<evidence type="ECO:0000259" key="12">
    <source>
        <dbReference type="PROSITE" id="PS50195"/>
    </source>
</evidence>
<evidence type="ECO:0000256" key="4">
    <source>
        <dbReference type="ARBA" id="ARBA00022490"/>
    </source>
</evidence>
<dbReference type="RefSeq" id="XP_055679244.1">
    <property type="nucleotide sequence ID" value="XM_055823269.1"/>
</dbReference>
<dbReference type="GO" id="GO:0035091">
    <property type="term" value="F:phosphatidylinositol binding"/>
    <property type="evidence" value="ECO:0007669"/>
    <property type="project" value="InterPro"/>
</dbReference>
<dbReference type="InterPro" id="IPR011009">
    <property type="entry name" value="Kinase-like_dom_sf"/>
</dbReference>
<dbReference type="GeneID" id="129787560"/>
<evidence type="ECO:0000256" key="3">
    <source>
        <dbReference type="ARBA" id="ARBA00022475"/>
    </source>
</evidence>
<dbReference type="InterPro" id="IPR051837">
    <property type="entry name" value="SortingNexin/PXDomain-PKLike"/>
</dbReference>
<dbReference type="FunFam" id="1.10.510.10:FF:000830">
    <property type="entry name" value="PX domain-containing serine/threonine kinase"/>
    <property type="match status" value="1"/>
</dbReference>
<dbReference type="GO" id="GO:0043271">
    <property type="term" value="P:negative regulation of monoatomic ion transport"/>
    <property type="evidence" value="ECO:0007669"/>
    <property type="project" value="TreeGrafter"/>
</dbReference>
<reference evidence="13" key="1">
    <citation type="journal article" date="2020" name="BMC">
        <title>Leishmania infection induces a limited differential gene expression in the sand fly midgut.</title>
        <authorList>
            <person name="Coutinho-Abreu I.V."/>
            <person name="Serafim T.D."/>
            <person name="Meneses C."/>
            <person name="Kamhawi S."/>
            <person name="Oliveira F."/>
            <person name="Valenzuela J.G."/>
        </authorList>
    </citation>
    <scope>NUCLEOTIDE SEQUENCE</scope>
    <source>
        <strain evidence="13">Jacobina</strain>
        <tissue evidence="13">Midgut</tissue>
    </source>
</reference>
<evidence type="ECO:0000256" key="10">
    <source>
        <dbReference type="SAM" id="MobiDB-lite"/>
    </source>
</evidence>
<feature type="domain" description="Protein kinase" evidence="11">
    <location>
        <begin position="146"/>
        <end position="492"/>
    </location>
</feature>
<accession>A0A7G3AWE7</accession>
<organism evidence="13">
    <name type="scientific">Lutzomyia longipalpis</name>
    <name type="common">Sand fly</name>
    <dbReference type="NCBI Taxonomy" id="7200"/>
    <lineage>
        <taxon>Eukaryota</taxon>
        <taxon>Metazoa</taxon>
        <taxon>Ecdysozoa</taxon>
        <taxon>Arthropoda</taxon>
        <taxon>Hexapoda</taxon>
        <taxon>Insecta</taxon>
        <taxon>Pterygota</taxon>
        <taxon>Neoptera</taxon>
        <taxon>Endopterygota</taxon>
        <taxon>Diptera</taxon>
        <taxon>Nematocera</taxon>
        <taxon>Psychodoidea</taxon>
        <taxon>Psychodidae</taxon>
        <taxon>Lutzomyia</taxon>
        <taxon>Lutzomyia</taxon>
    </lineage>
</organism>
<keyword evidence="4" id="KW-0963">Cytoplasm</keyword>
<evidence type="ECO:0000256" key="9">
    <source>
        <dbReference type="ARBA" id="ARBA00076739"/>
    </source>
</evidence>
<dbReference type="InterPro" id="IPR001683">
    <property type="entry name" value="PX_dom"/>
</dbReference>
<dbReference type="Pfam" id="PF00787">
    <property type="entry name" value="PX"/>
    <property type="match status" value="1"/>
</dbReference>
<dbReference type="PANTHER" id="PTHR22999:SF40">
    <property type="entry name" value="PX DOMAIN-CONTAINING PROTEIN KINASE-LIKE PROTEIN"/>
    <property type="match status" value="1"/>
</dbReference>
<dbReference type="GO" id="GO:0045022">
    <property type="term" value="P:early endosome to late endosome transport"/>
    <property type="evidence" value="ECO:0007669"/>
    <property type="project" value="TreeGrafter"/>
</dbReference>
<dbReference type="CDD" id="cd06871">
    <property type="entry name" value="PX_MONaKA"/>
    <property type="match status" value="1"/>
</dbReference>
<dbReference type="GO" id="GO:0003779">
    <property type="term" value="F:actin binding"/>
    <property type="evidence" value="ECO:0007669"/>
    <property type="project" value="UniProtKB-KW"/>
</dbReference>
<evidence type="ECO:0000259" key="11">
    <source>
        <dbReference type="PROSITE" id="PS50011"/>
    </source>
</evidence>
<dbReference type="GO" id="GO:0005886">
    <property type="term" value="C:plasma membrane"/>
    <property type="evidence" value="ECO:0007669"/>
    <property type="project" value="UniProtKB-SubCell"/>
</dbReference>
<comment type="function">
    <text evidence="7">Binds to and modulates brain Na,K-ATPase subunits ATP1B1 and ATP1B3 and may thereby participate in the regulation of electrical excitability and synaptic transmission. May not display kinase activity.</text>
</comment>
<dbReference type="PANTHER" id="PTHR22999">
    <property type="entry name" value="PX SERINE/THREONINE KINASE PXK"/>
    <property type="match status" value="1"/>
</dbReference>
<feature type="compositionally biased region" description="Basic and acidic residues" evidence="10">
    <location>
        <begin position="495"/>
        <end position="511"/>
    </location>
</feature>
<evidence type="ECO:0000256" key="7">
    <source>
        <dbReference type="ARBA" id="ARBA00054468"/>
    </source>
</evidence>
<feature type="compositionally biased region" description="Polar residues" evidence="10">
    <location>
        <begin position="514"/>
        <end position="524"/>
    </location>
</feature>
<feature type="region of interest" description="Disordered" evidence="10">
    <location>
        <begin position="491"/>
        <end position="579"/>
    </location>
</feature>
<dbReference type="SUPFAM" id="SSF56112">
    <property type="entry name" value="Protein kinase-like (PK-like)"/>
    <property type="match status" value="1"/>
</dbReference>
<keyword evidence="5" id="KW-0472">Membrane</keyword>
<evidence type="ECO:0000313" key="13">
    <source>
        <dbReference type="EMBL" id="MBC1176258.1"/>
    </source>
</evidence>
<protein>
    <recommendedName>
        <fullName evidence="8">PX domain-containing protein kinase-like protein</fullName>
    </recommendedName>
    <alternativeName>
        <fullName evidence="9">Modulator of Na,K-ATPase</fullName>
    </alternativeName>
</protein>
<dbReference type="FunFam" id="3.30.1520.10:FF:000010">
    <property type="entry name" value="PX domain-containing protein kinase-like protein isoform X6"/>
    <property type="match status" value="1"/>
</dbReference>
<sequence length="603" mass="68064">MAIFEKRIERKVNLDDTEEIKCFIETAQNVNGHTEYVLRVQRGPLSENSWRLLRRYNDFLHLDKCLQISGIDLPLPAKKILGNMHPEFIAQRRLALQEYINHVLMNPILASSLPTKKFVDPDSYSTPFHDLALQNASLCLRAEGQYALGQSLGPIGWRLRKHYFRVTMKLQAGRSSPGQTKHLVKTISQSHARGAQSVGNGSAPSETQDLILAWTEYGPDKYIDDREIHSTLKNLGGLQHPYIQPLDYVTSNDNGALVIRKFVTHGTLKDMLCCVQPVNPFLTKYGNPKGRSPLPLKDVALYGRQILEAIRFLHSKGLPNGHVHAGNVVIVNGTARLLDIENFILGVPAFYRPFFVQHSRINTFEAVDVYSFGHLLYEMTMGYPLQESVARQITDCPDSLRQLLESLLLRDSCKNGLPSLDQVAQHAFFLEHVPNFADILAKATRTTKPHIKWSSNAKEQLKLAVQKSEHRFKEEQKSVRNQKRLVRVQEWMSSEEEKKKIKTKAKMEHKQSKLRQQTSLQLQNGPPVAPLTLTRSDSANSVSTSHETDSPLPPPPPPSLPNLSRTTDDINLPGTSGERGRYALLDSICKFNKSSLRRVASDD</sequence>
<evidence type="ECO:0000256" key="6">
    <source>
        <dbReference type="ARBA" id="ARBA00023203"/>
    </source>
</evidence>
<evidence type="ECO:0000256" key="2">
    <source>
        <dbReference type="ARBA" id="ARBA00004496"/>
    </source>
</evidence>
<dbReference type="EMBL" id="GITU01007555">
    <property type="protein sequence ID" value="MBC1176258.1"/>
    <property type="molecule type" value="Transcribed_RNA"/>
</dbReference>
<dbReference type="PROSITE" id="PS50011">
    <property type="entry name" value="PROTEIN_KINASE_DOM"/>
    <property type="match status" value="1"/>
</dbReference>
<feature type="domain" description="PX" evidence="12">
    <location>
        <begin position="14"/>
        <end position="125"/>
    </location>
</feature>
<dbReference type="GO" id="GO:0008333">
    <property type="term" value="P:endosome to lysosome transport"/>
    <property type="evidence" value="ECO:0007669"/>
    <property type="project" value="TreeGrafter"/>
</dbReference>
<dbReference type="GO" id="GO:0005524">
    <property type="term" value="F:ATP binding"/>
    <property type="evidence" value="ECO:0007669"/>
    <property type="project" value="InterPro"/>
</dbReference>
<dbReference type="SMART" id="SM00312">
    <property type="entry name" value="PX"/>
    <property type="match status" value="1"/>
</dbReference>
<dbReference type="InterPro" id="IPR000719">
    <property type="entry name" value="Prot_kinase_dom"/>
</dbReference>
<keyword evidence="6" id="KW-0009">Actin-binding</keyword>
<dbReference type="AlphaFoldDB" id="A0A7G3AWE7"/>
<dbReference type="GO" id="GO:0005770">
    <property type="term" value="C:late endosome"/>
    <property type="evidence" value="ECO:0007669"/>
    <property type="project" value="TreeGrafter"/>
</dbReference>
<feature type="compositionally biased region" description="Pro residues" evidence="10">
    <location>
        <begin position="551"/>
        <end position="560"/>
    </location>
</feature>
<dbReference type="InterPro" id="IPR036871">
    <property type="entry name" value="PX_dom_sf"/>
</dbReference>
<evidence type="ECO:0000256" key="8">
    <source>
        <dbReference type="ARBA" id="ARBA00069935"/>
    </source>
</evidence>
<dbReference type="KEGG" id="lll:129787560"/>